<feature type="compositionally biased region" description="Basic and acidic residues" evidence="1">
    <location>
        <begin position="18"/>
        <end position="30"/>
    </location>
</feature>
<feature type="compositionally biased region" description="Polar residues" evidence="1">
    <location>
        <begin position="172"/>
        <end position="181"/>
    </location>
</feature>
<accession>A0A9P4TS82</accession>
<dbReference type="OrthoDB" id="4738706at2759"/>
<name>A0A9P4TS82_9PEZI</name>
<protein>
    <recommendedName>
        <fullName evidence="4">C2H2-type domain-containing protein</fullName>
    </recommendedName>
</protein>
<feature type="compositionally biased region" description="Low complexity" evidence="1">
    <location>
        <begin position="182"/>
        <end position="196"/>
    </location>
</feature>
<feature type="region of interest" description="Disordered" evidence="1">
    <location>
        <begin position="1"/>
        <end position="123"/>
    </location>
</feature>
<feature type="compositionally biased region" description="Polar residues" evidence="1">
    <location>
        <begin position="109"/>
        <end position="123"/>
    </location>
</feature>
<organism evidence="2 3">
    <name type="scientific">Tothia fuscella</name>
    <dbReference type="NCBI Taxonomy" id="1048955"/>
    <lineage>
        <taxon>Eukaryota</taxon>
        <taxon>Fungi</taxon>
        <taxon>Dikarya</taxon>
        <taxon>Ascomycota</taxon>
        <taxon>Pezizomycotina</taxon>
        <taxon>Dothideomycetes</taxon>
        <taxon>Pleosporomycetidae</taxon>
        <taxon>Venturiales</taxon>
        <taxon>Cylindrosympodiaceae</taxon>
        <taxon>Tothia</taxon>
    </lineage>
</organism>
<feature type="compositionally biased region" description="Acidic residues" evidence="1">
    <location>
        <begin position="197"/>
        <end position="207"/>
    </location>
</feature>
<evidence type="ECO:0000256" key="1">
    <source>
        <dbReference type="SAM" id="MobiDB-lite"/>
    </source>
</evidence>
<gene>
    <name evidence="2" type="ORF">EJ08DRAFT_684094</name>
</gene>
<feature type="compositionally biased region" description="Low complexity" evidence="1">
    <location>
        <begin position="242"/>
        <end position="265"/>
    </location>
</feature>
<feature type="compositionally biased region" description="Basic and acidic residues" evidence="1">
    <location>
        <begin position="56"/>
        <end position="66"/>
    </location>
</feature>
<feature type="region of interest" description="Disordered" evidence="1">
    <location>
        <begin position="560"/>
        <end position="585"/>
    </location>
</feature>
<feature type="region of interest" description="Disordered" evidence="1">
    <location>
        <begin position="172"/>
        <end position="298"/>
    </location>
</feature>
<evidence type="ECO:0000313" key="3">
    <source>
        <dbReference type="Proteomes" id="UP000800235"/>
    </source>
</evidence>
<feature type="compositionally biased region" description="Polar residues" evidence="1">
    <location>
        <begin position="208"/>
        <end position="221"/>
    </location>
</feature>
<dbReference type="AlphaFoldDB" id="A0A9P4TS82"/>
<keyword evidence="3" id="KW-1185">Reference proteome</keyword>
<comment type="caution">
    <text evidence="2">The sequence shown here is derived from an EMBL/GenBank/DDBJ whole genome shotgun (WGS) entry which is preliminary data.</text>
</comment>
<dbReference type="PANTHER" id="PTHR38166">
    <property type="entry name" value="C2H2-TYPE DOMAIN-CONTAINING PROTEIN-RELATED"/>
    <property type="match status" value="1"/>
</dbReference>
<dbReference type="PANTHER" id="PTHR38166:SF1">
    <property type="entry name" value="C2H2-TYPE DOMAIN-CONTAINING PROTEIN"/>
    <property type="match status" value="1"/>
</dbReference>
<evidence type="ECO:0008006" key="4">
    <source>
        <dbReference type="Google" id="ProtNLM"/>
    </source>
</evidence>
<dbReference type="EMBL" id="MU007139">
    <property type="protein sequence ID" value="KAF2417509.1"/>
    <property type="molecule type" value="Genomic_DNA"/>
</dbReference>
<reference evidence="2" key="1">
    <citation type="journal article" date="2020" name="Stud. Mycol.">
        <title>101 Dothideomycetes genomes: a test case for predicting lifestyles and emergence of pathogens.</title>
        <authorList>
            <person name="Haridas S."/>
            <person name="Albert R."/>
            <person name="Binder M."/>
            <person name="Bloem J."/>
            <person name="Labutti K."/>
            <person name="Salamov A."/>
            <person name="Andreopoulos B."/>
            <person name="Baker S."/>
            <person name="Barry K."/>
            <person name="Bills G."/>
            <person name="Bluhm B."/>
            <person name="Cannon C."/>
            <person name="Castanera R."/>
            <person name="Culley D."/>
            <person name="Daum C."/>
            <person name="Ezra D."/>
            <person name="Gonzalez J."/>
            <person name="Henrissat B."/>
            <person name="Kuo A."/>
            <person name="Liang C."/>
            <person name="Lipzen A."/>
            <person name="Lutzoni F."/>
            <person name="Magnuson J."/>
            <person name="Mondo S."/>
            <person name="Nolan M."/>
            <person name="Ohm R."/>
            <person name="Pangilinan J."/>
            <person name="Park H.-J."/>
            <person name="Ramirez L."/>
            <person name="Alfaro M."/>
            <person name="Sun H."/>
            <person name="Tritt A."/>
            <person name="Yoshinaga Y."/>
            <person name="Zwiers L.-H."/>
            <person name="Turgeon B."/>
            <person name="Goodwin S."/>
            <person name="Spatafora J."/>
            <person name="Crous P."/>
            <person name="Grigoriev I."/>
        </authorList>
    </citation>
    <scope>NUCLEOTIDE SEQUENCE</scope>
    <source>
        <strain evidence="2">CBS 130266</strain>
    </source>
</reference>
<proteinExistence type="predicted"/>
<sequence length="652" mass="72870">MDMPPKSRRSVVDDMFDDQARSYQQHDGHPHNSGIESSRQNPDDNRTSTTPAHTPSNEKTDSETDSKTVSSRSMEHNEARTPVGEPENSQCAPTLYESPKESCKPQDGVDSSPNNTVHNSSANSVKSINEPCASFMIHVKQEPFDSEMKDAEGIQLQIPQTVNMEYRRTTIAEPTNPITPDSSSISLSATISSSESDFIESEMDTTDFNESNSESDTTTHQCTRHACGPPQDKEKAGHGGASSSTSKETDPSSSNPQPTQTSSFQNRSQQKKGVANDKTNGGNDRDGNDENEDGDGMGKQQKFKRLMAPKIGARFACPYFKYDPQKHRRWRSCFEHGFETIHRTKEHIYRQHAKPIHCPRCGGIFSSDEDLTAHSKNPVSCNVVENTVIDGLTKKQEEQLRSRKRPRRQTEEDKWRDIYRTLFYSGEDGLCPSPYWRPDGPETDEIIRQCSSYFQEHLPKRIKMDLESSFEQLDEHVRGSIEEAIVKIVQIRSEEVAQSFRAGLISPPPTPPHSQASVDFSAGLNERSIASMKTWEDDRLTHVSTGFLNTDDLKKRIQGTSSSEDHLYRGDTANRTSSSGMSDERPVEVEAYIGNPGYNLSSILDSIPLEDNSSSYPWERPDGWDPEFGSLLNSITNDLLSGTFKPQLSGLG</sequence>
<dbReference type="Proteomes" id="UP000800235">
    <property type="component" value="Unassembled WGS sequence"/>
</dbReference>
<evidence type="ECO:0000313" key="2">
    <source>
        <dbReference type="EMBL" id="KAF2417509.1"/>
    </source>
</evidence>